<evidence type="ECO:0000259" key="4">
    <source>
        <dbReference type="Pfam" id="PF26079"/>
    </source>
</evidence>
<sequence length="352" mass="35487">MAIALPNFEDVRDALLRDIRNQLPAADVSVDSDWYVRACAVASAITGLYQHQAWIARQILPDTADTEYLERWATLFGLQRLPASAATGTLRISGTVGSVIAAGAEVQTAAGTLYTVTAGGTVGGGGTVDLPIEAADAGAAGNLSGAVSLTLAAPPAGVQAAAFLVADLTGGADVEADAALLARLLRRIQSPPHGGAAHDYQAWALEVPGVAGAWVLPLRRGIGSVDVAIMAVGGLPSPSLVGDVQAYIEARRPVTADCLVVAPTAEPVAVTAALTLSGTTLATATAQITQALAEYFAALPPGGTVIRNRIAALIADTAGVVDFVLSAPAANVTTTADDTAVEIPTLGTVTIT</sequence>
<dbReference type="Pfam" id="PF26079">
    <property type="entry name" value="Baseplate_J_C"/>
    <property type="match status" value="1"/>
</dbReference>
<dbReference type="AlphaFoldDB" id="F5RBU5"/>
<dbReference type="OrthoDB" id="7565172at2"/>
<reference evidence="5 6" key="1">
    <citation type="journal article" date="2011" name="J. Bacteriol.">
        <title>Genome sequence of Methyloversatilis universalis FAM5T, a methylotrophic representative of the order Rhodocyclales.</title>
        <authorList>
            <person name="Kittichotirat W."/>
            <person name="Good N.M."/>
            <person name="Hall R."/>
            <person name="Bringel F."/>
            <person name="Lajus A."/>
            <person name="Medigue C."/>
            <person name="Smalley N.E."/>
            <person name="Beck D."/>
            <person name="Bumgarner R."/>
            <person name="Vuilleumier S."/>
            <person name="Kalyuzhnaya M.G."/>
        </authorList>
    </citation>
    <scope>NUCLEOTIDE SEQUENCE [LARGE SCALE GENOMIC DNA]</scope>
    <source>
        <strain evidence="6">ATCC BAA-1314 / JCM 13912 / FAM5</strain>
    </source>
</reference>
<organism evidence="5 6">
    <name type="scientific">Methyloversatilis universalis (strain ATCC BAA-1314 / DSM 25237 / JCM 13912 / CCUG 52030 / FAM5)</name>
    <dbReference type="NCBI Taxonomy" id="1000565"/>
    <lineage>
        <taxon>Bacteria</taxon>
        <taxon>Pseudomonadati</taxon>
        <taxon>Pseudomonadota</taxon>
        <taxon>Betaproteobacteria</taxon>
        <taxon>Nitrosomonadales</taxon>
        <taxon>Sterolibacteriaceae</taxon>
        <taxon>Methyloversatilis</taxon>
    </lineage>
</organism>
<comment type="similarity">
    <text evidence="1">Belongs to the Mu gp47/PBSX XkdT family.</text>
</comment>
<evidence type="ECO:0000313" key="5">
    <source>
        <dbReference type="EMBL" id="EGK71962.1"/>
    </source>
</evidence>
<dbReference type="EMBL" id="AFHG01000044">
    <property type="protein sequence ID" value="EGK71962.1"/>
    <property type="molecule type" value="Genomic_DNA"/>
</dbReference>
<dbReference type="Proteomes" id="UP000005019">
    <property type="component" value="Unassembled WGS sequence"/>
</dbReference>
<name>F5RBU5_METUF</name>
<dbReference type="STRING" id="1000565.METUNv1_01740"/>
<dbReference type="RefSeq" id="WP_008060792.1">
    <property type="nucleotide sequence ID" value="NZ_AFHG01000044.1"/>
</dbReference>
<feature type="domain" description="Baseplate J-like central" evidence="3">
    <location>
        <begin position="192"/>
        <end position="262"/>
    </location>
</feature>
<dbReference type="InterPro" id="IPR058531">
    <property type="entry name" value="Baseplate_J_M"/>
</dbReference>
<gene>
    <name evidence="5" type="ORF">METUNv1_01740</name>
</gene>
<dbReference type="InterPro" id="IPR052399">
    <property type="entry name" value="Phage_Baseplate_Assmbl_Protein"/>
</dbReference>
<dbReference type="Pfam" id="PF26078">
    <property type="entry name" value="Baseplate_J_M"/>
    <property type="match status" value="1"/>
</dbReference>
<protein>
    <submittedName>
        <fullName evidence="5">Baseplate J family protein</fullName>
    </submittedName>
</protein>
<feature type="domain" description="Baseplate protein J-like barrel" evidence="2">
    <location>
        <begin position="89"/>
        <end position="170"/>
    </location>
</feature>
<dbReference type="PANTHER" id="PTHR37829">
    <property type="entry name" value="PHAGE-LIKE ELEMENT PBSX PROTEIN XKDT"/>
    <property type="match status" value="1"/>
</dbReference>
<evidence type="ECO:0000259" key="3">
    <source>
        <dbReference type="Pfam" id="PF26078"/>
    </source>
</evidence>
<dbReference type="eggNOG" id="COG3299">
    <property type="taxonomic scope" value="Bacteria"/>
</dbReference>
<evidence type="ECO:0000256" key="1">
    <source>
        <dbReference type="ARBA" id="ARBA00038087"/>
    </source>
</evidence>
<evidence type="ECO:0000313" key="6">
    <source>
        <dbReference type="Proteomes" id="UP000005019"/>
    </source>
</evidence>
<dbReference type="InterPro" id="IPR006949">
    <property type="entry name" value="Barrel_Baseplate_J-like"/>
</dbReference>
<dbReference type="InterPro" id="IPR058530">
    <property type="entry name" value="Baseplate_J-like_C"/>
</dbReference>
<evidence type="ECO:0000259" key="2">
    <source>
        <dbReference type="Pfam" id="PF04865"/>
    </source>
</evidence>
<comment type="caution">
    <text evidence="5">The sequence shown here is derived from an EMBL/GenBank/DDBJ whole genome shotgun (WGS) entry which is preliminary data.</text>
</comment>
<dbReference type="PANTHER" id="PTHR37829:SF3">
    <property type="entry name" value="PROTEIN JAYE-RELATED"/>
    <property type="match status" value="1"/>
</dbReference>
<feature type="domain" description="Baseplate J-like C-terminal" evidence="4">
    <location>
        <begin position="268"/>
        <end position="352"/>
    </location>
</feature>
<keyword evidence="6" id="KW-1185">Reference proteome</keyword>
<proteinExistence type="inferred from homology"/>
<dbReference type="Pfam" id="PF04865">
    <property type="entry name" value="Baseplate_J"/>
    <property type="match status" value="1"/>
</dbReference>
<accession>F5RBU5</accession>